<sequence length="52" mass="5730">MYEIYMCTDTSGSDFIECPVSPTTNCPSTVLFPPFVESASAARIYLPSQQYA</sequence>
<dbReference type="AlphaFoldDB" id="A0A822YDK4"/>
<dbReference type="GO" id="GO:0033897">
    <property type="term" value="F:ribonuclease T2 activity"/>
    <property type="evidence" value="ECO:0007669"/>
    <property type="project" value="InterPro"/>
</dbReference>
<dbReference type="EMBL" id="DUZY01000003">
    <property type="protein sequence ID" value="DAD30432.1"/>
    <property type="molecule type" value="Genomic_DNA"/>
</dbReference>
<dbReference type="Proteomes" id="UP000607653">
    <property type="component" value="Unassembled WGS sequence"/>
</dbReference>
<dbReference type="SUPFAM" id="SSF55895">
    <property type="entry name" value="Ribonuclease Rh-like"/>
    <property type="match status" value="1"/>
</dbReference>
<evidence type="ECO:0000313" key="2">
    <source>
        <dbReference type="Proteomes" id="UP000607653"/>
    </source>
</evidence>
<gene>
    <name evidence="1" type="ORF">HUJ06_009283</name>
</gene>
<accession>A0A822YDK4</accession>
<dbReference type="GO" id="GO:0003723">
    <property type="term" value="F:RNA binding"/>
    <property type="evidence" value="ECO:0007669"/>
    <property type="project" value="InterPro"/>
</dbReference>
<keyword evidence="2" id="KW-1185">Reference proteome</keyword>
<reference evidence="1 2" key="1">
    <citation type="journal article" date="2020" name="Mol. Biol. Evol.">
        <title>Distinct Expression and Methylation Patterns for Genes with Different Fates following a Single Whole-Genome Duplication in Flowering Plants.</title>
        <authorList>
            <person name="Shi T."/>
            <person name="Rahmani R.S."/>
            <person name="Gugger P.F."/>
            <person name="Wang M."/>
            <person name="Li H."/>
            <person name="Zhang Y."/>
            <person name="Li Z."/>
            <person name="Wang Q."/>
            <person name="Van de Peer Y."/>
            <person name="Marchal K."/>
            <person name="Chen J."/>
        </authorList>
    </citation>
    <scope>NUCLEOTIDE SEQUENCE [LARGE SCALE GENOMIC DNA]</scope>
    <source>
        <tissue evidence="1">Leaf</tissue>
    </source>
</reference>
<dbReference type="InterPro" id="IPR036430">
    <property type="entry name" value="RNase_T2-like_sf"/>
</dbReference>
<protein>
    <submittedName>
        <fullName evidence="1">Uncharacterized protein</fullName>
    </submittedName>
</protein>
<name>A0A822YDK4_NELNU</name>
<organism evidence="1 2">
    <name type="scientific">Nelumbo nucifera</name>
    <name type="common">Sacred lotus</name>
    <dbReference type="NCBI Taxonomy" id="4432"/>
    <lineage>
        <taxon>Eukaryota</taxon>
        <taxon>Viridiplantae</taxon>
        <taxon>Streptophyta</taxon>
        <taxon>Embryophyta</taxon>
        <taxon>Tracheophyta</taxon>
        <taxon>Spermatophyta</taxon>
        <taxon>Magnoliopsida</taxon>
        <taxon>Proteales</taxon>
        <taxon>Nelumbonaceae</taxon>
        <taxon>Nelumbo</taxon>
    </lineage>
</organism>
<proteinExistence type="predicted"/>
<dbReference type="Gene3D" id="3.90.730.10">
    <property type="entry name" value="Ribonuclease T2-like"/>
    <property type="match status" value="1"/>
</dbReference>
<evidence type="ECO:0000313" key="1">
    <source>
        <dbReference type="EMBL" id="DAD30432.1"/>
    </source>
</evidence>
<comment type="caution">
    <text evidence="1">The sequence shown here is derived from an EMBL/GenBank/DDBJ whole genome shotgun (WGS) entry which is preliminary data.</text>
</comment>